<name>A0ACC2VN50_9TREE</name>
<evidence type="ECO:0000313" key="2">
    <source>
        <dbReference type="Proteomes" id="UP001227268"/>
    </source>
</evidence>
<organism evidence="1 2">
    <name type="scientific">Naganishia friedmannii</name>
    <dbReference type="NCBI Taxonomy" id="89922"/>
    <lineage>
        <taxon>Eukaryota</taxon>
        <taxon>Fungi</taxon>
        <taxon>Dikarya</taxon>
        <taxon>Basidiomycota</taxon>
        <taxon>Agaricomycotina</taxon>
        <taxon>Tremellomycetes</taxon>
        <taxon>Filobasidiales</taxon>
        <taxon>Filobasidiaceae</taxon>
        <taxon>Naganishia</taxon>
    </lineage>
</organism>
<sequence>MSAPRPQGTSFHPSQFVGKASTLQPVDEWKDFTEDDDDLDANQFTVVSKDHVLFCIDASASMHEPLPDEMFENDDFSRFTEPDVAKKVYGKGKSTLHIALEVAHKVERAKALTGPHDSVGVLLYNVNPETLPPTLANGERSETFRRGTVLYQPLRQINAEEIKRIKSLLEDANAELAEQPEDEDARKEPDVLSQTFQPIEADEILDMADVFECCNHVFRDAGTKLNGIKRVFLITNNDRPERDGARSDPRNDPRGPARTRFLDLNSLGVSVDPFFVNRAGKEFDPEIYWNDVLIRDVKAEDDEPEDNEIKEKAGRSASDGVENLRELMADAIYKAGSKKMFFSVPLKIGGKDGDITIGVHGYSLISKTTKPAHSLYDLSGRMAREVKTKTEYNAASTGIKLDPADIGFAYNFGKSDVATDILDNYWSEGLSKHRTAGGDEGPEDAKFGKGLEGTDESMDDKAKVNGKQPIRTRVTFTNAEIKQFKTLGLDPRAYRQEPVEESKLTLRFTEIKIIGFQSEKVLRFEHNVTHPVFLYPDESAFAGSTRAFSALLKACLDKHRHALALVVTRKNSVPRFACLIPQAESFNPDGGQDNAPGFHMIPLPYADDIRAKPEKIPDDMLRCTDEQRELMGKIIPKLKLTTKRYEASNYPNPSLAFFYAKLQSIAFDEPVFDASKVEDKTMPLTNGMHKRAGALMKSFNQQVQSDQRVLNGIRPRSTAVKRTAASAGIDVDFDPSTIEVLFARGQANKATVLQLKAYASVKQVNLGGNKLKADIIEALKSHMP</sequence>
<dbReference type="Proteomes" id="UP001227268">
    <property type="component" value="Unassembled WGS sequence"/>
</dbReference>
<reference evidence="1" key="1">
    <citation type="submission" date="2023-04" db="EMBL/GenBank/DDBJ databases">
        <title>Draft Genome sequencing of Naganishia species isolated from polar environments using Oxford Nanopore Technology.</title>
        <authorList>
            <person name="Leo P."/>
            <person name="Venkateswaran K."/>
        </authorList>
    </citation>
    <scope>NUCLEOTIDE SEQUENCE</scope>
    <source>
        <strain evidence="1">MNA-CCFEE 5423</strain>
    </source>
</reference>
<gene>
    <name evidence="1" type="ORF">QFC21_003607</name>
</gene>
<comment type="caution">
    <text evidence="1">The sequence shown here is derived from an EMBL/GenBank/DDBJ whole genome shotgun (WGS) entry which is preliminary data.</text>
</comment>
<protein>
    <submittedName>
        <fullName evidence="1">Uncharacterized protein</fullName>
    </submittedName>
</protein>
<dbReference type="EMBL" id="JASBWT010000011">
    <property type="protein sequence ID" value="KAJ9100564.1"/>
    <property type="molecule type" value="Genomic_DNA"/>
</dbReference>
<proteinExistence type="predicted"/>
<accession>A0ACC2VN50</accession>
<evidence type="ECO:0000313" key="1">
    <source>
        <dbReference type="EMBL" id="KAJ9100564.1"/>
    </source>
</evidence>
<keyword evidence="2" id="KW-1185">Reference proteome</keyword>